<dbReference type="AlphaFoldDB" id="A0A918VRE1"/>
<sequence length="280" mass="31277">MKIAITGASGGIGRALVKEAETRGHTVVGIDRVEHPDAAETDRRRFVLAETDDFEALKNAFAGCDAVIHMAAIPSPGRLPDHVVHNNNVVGSYNVLQAAAENGILRVCQASSVNAIGHAFSRQPRYDYLPIDEQHPNYSEDPYSLSKWICEQQADAFVRRYPDMKIASMRFHLVCDNREQAISYYTSYAEPLKHLWAYTRRDAAADACLLSLEANFEGHEAFYVVSPETWSDTPSRELAAEYLPGVSLRDDWTGYQSFFDSSKAERMLGWSHGHVPEGRP</sequence>
<dbReference type="SUPFAM" id="SSF51735">
    <property type="entry name" value="NAD(P)-binding Rossmann-fold domains"/>
    <property type="match status" value="1"/>
</dbReference>
<evidence type="ECO:0000259" key="4">
    <source>
        <dbReference type="Pfam" id="PF01370"/>
    </source>
</evidence>
<dbReference type="GO" id="GO:0016491">
    <property type="term" value="F:oxidoreductase activity"/>
    <property type="evidence" value="ECO:0007669"/>
    <property type="project" value="UniProtKB-KW"/>
</dbReference>
<keyword evidence="2" id="KW-0560">Oxidoreductase</keyword>
<dbReference type="Pfam" id="PF01370">
    <property type="entry name" value="Epimerase"/>
    <property type="match status" value="1"/>
</dbReference>
<evidence type="ECO:0000313" key="5">
    <source>
        <dbReference type="EMBL" id="GHA18494.1"/>
    </source>
</evidence>
<keyword evidence="6" id="KW-1185">Reference proteome</keyword>
<name>A0A918VRE1_9HYPH</name>
<dbReference type="Proteomes" id="UP000646579">
    <property type="component" value="Unassembled WGS sequence"/>
</dbReference>
<dbReference type="InterPro" id="IPR036291">
    <property type="entry name" value="NAD(P)-bd_dom_sf"/>
</dbReference>
<evidence type="ECO:0000256" key="1">
    <source>
        <dbReference type="ARBA" id="ARBA00007637"/>
    </source>
</evidence>
<evidence type="ECO:0000256" key="2">
    <source>
        <dbReference type="ARBA" id="ARBA00023002"/>
    </source>
</evidence>
<dbReference type="InterPro" id="IPR001509">
    <property type="entry name" value="Epimerase_deHydtase"/>
</dbReference>
<dbReference type="Gene3D" id="3.40.50.720">
    <property type="entry name" value="NAD(P)-binding Rossmann-like Domain"/>
    <property type="match status" value="1"/>
</dbReference>
<accession>A0A918VRE1</accession>
<gene>
    <name evidence="5" type="ORF">GCM10007989_12240</name>
</gene>
<proteinExistence type="inferred from homology"/>
<comment type="similarity">
    <text evidence="1">Belongs to the NAD(P)-dependent epimerase/dehydratase family.</text>
</comment>
<dbReference type="RefSeq" id="WP_189424310.1">
    <property type="nucleotide sequence ID" value="NZ_BMZE01000001.1"/>
</dbReference>
<reference evidence="5" key="1">
    <citation type="journal article" date="2014" name="Int. J. Syst. Evol. Microbiol.">
        <title>Complete genome sequence of Corynebacterium casei LMG S-19264T (=DSM 44701T), isolated from a smear-ripened cheese.</title>
        <authorList>
            <consortium name="US DOE Joint Genome Institute (JGI-PGF)"/>
            <person name="Walter F."/>
            <person name="Albersmeier A."/>
            <person name="Kalinowski J."/>
            <person name="Ruckert C."/>
        </authorList>
    </citation>
    <scope>NUCLEOTIDE SEQUENCE</scope>
    <source>
        <strain evidence="5">KCTC 32437</strain>
    </source>
</reference>
<keyword evidence="3" id="KW-0520">NAD</keyword>
<feature type="domain" description="NAD-dependent epimerase/dehydratase" evidence="4">
    <location>
        <begin position="3"/>
        <end position="172"/>
    </location>
</feature>
<dbReference type="PANTHER" id="PTHR43103">
    <property type="entry name" value="NUCLEOSIDE-DIPHOSPHATE-SUGAR EPIMERASE"/>
    <property type="match status" value="1"/>
</dbReference>
<evidence type="ECO:0000313" key="6">
    <source>
        <dbReference type="Proteomes" id="UP000646579"/>
    </source>
</evidence>
<protein>
    <submittedName>
        <fullName evidence="5">NAD-dependent epimerase</fullName>
    </submittedName>
</protein>
<dbReference type="EMBL" id="BMZE01000001">
    <property type="protein sequence ID" value="GHA18494.1"/>
    <property type="molecule type" value="Genomic_DNA"/>
</dbReference>
<organism evidence="5 6">
    <name type="scientific">Devosia pacifica</name>
    <dbReference type="NCBI Taxonomy" id="1335967"/>
    <lineage>
        <taxon>Bacteria</taxon>
        <taxon>Pseudomonadati</taxon>
        <taxon>Pseudomonadota</taxon>
        <taxon>Alphaproteobacteria</taxon>
        <taxon>Hyphomicrobiales</taxon>
        <taxon>Devosiaceae</taxon>
        <taxon>Devosia</taxon>
    </lineage>
</organism>
<evidence type="ECO:0000256" key="3">
    <source>
        <dbReference type="ARBA" id="ARBA00023027"/>
    </source>
</evidence>
<comment type="caution">
    <text evidence="5">The sequence shown here is derived from an EMBL/GenBank/DDBJ whole genome shotgun (WGS) entry which is preliminary data.</text>
</comment>
<reference evidence="5" key="2">
    <citation type="submission" date="2020-09" db="EMBL/GenBank/DDBJ databases">
        <authorList>
            <person name="Sun Q."/>
            <person name="Kim S."/>
        </authorList>
    </citation>
    <scope>NUCLEOTIDE SEQUENCE</scope>
    <source>
        <strain evidence="5">KCTC 32437</strain>
    </source>
</reference>
<dbReference type="PANTHER" id="PTHR43103:SF5">
    <property type="entry name" value="4-EPIMERASE, PUTATIVE (AFU_ORTHOLOGUE AFUA_7G00360)-RELATED"/>
    <property type="match status" value="1"/>
</dbReference>